<comment type="caution">
    <text evidence="2">The sequence shown here is derived from an EMBL/GenBank/DDBJ whole genome shotgun (WGS) entry which is preliminary data.</text>
</comment>
<evidence type="ECO:0000256" key="1">
    <source>
        <dbReference type="ARBA" id="ARBA00006484"/>
    </source>
</evidence>
<gene>
    <name evidence="2" type="ORF">AS026_01985</name>
</gene>
<dbReference type="PRINTS" id="PR00081">
    <property type="entry name" value="GDHRDH"/>
</dbReference>
<name>A0A120FGU1_9HYPH</name>
<keyword evidence="3" id="KW-1185">Reference proteome</keyword>
<dbReference type="RefSeq" id="WP_062373396.1">
    <property type="nucleotide sequence ID" value="NZ_LNCD01000120.1"/>
</dbReference>
<dbReference type="InterPro" id="IPR036291">
    <property type="entry name" value="NAD(P)-bd_dom_sf"/>
</dbReference>
<dbReference type="CDD" id="cd05233">
    <property type="entry name" value="SDR_c"/>
    <property type="match status" value="1"/>
</dbReference>
<dbReference type="PRINTS" id="PR00080">
    <property type="entry name" value="SDRFAMILY"/>
</dbReference>
<sequence length="249" mass="26328">MQRLKDKVAIITGGNSGIGKATAQLFAEEGAQIIITGRRQDVVDRAVKNIGYSAIGFVGDVADLEDHSKLADIVKRSFGGIDIYVANAGVINLTASADVTPEDYDRHFAINTRGVFFGVQTISPLIRGGGSIIVTSSLAATKILPNHTVYAGSKAAVAAFARNWAIEFKSRRIRVNILSPGPVETEILGKLGVSEAERPAFEDYMASLIPAGRLGRTEELARAALFLASDAGSFVNGIELHVDGGMTLA</sequence>
<dbReference type="InterPro" id="IPR002347">
    <property type="entry name" value="SDR_fam"/>
</dbReference>
<proteinExistence type="inferred from homology"/>
<dbReference type="NCBIfam" id="NF005559">
    <property type="entry name" value="PRK07231.1"/>
    <property type="match status" value="1"/>
</dbReference>
<comment type="similarity">
    <text evidence="1">Belongs to the short-chain dehydrogenases/reductases (SDR) family.</text>
</comment>
<evidence type="ECO:0000313" key="3">
    <source>
        <dbReference type="Proteomes" id="UP000068164"/>
    </source>
</evidence>
<organism evidence="2 3">
    <name type="scientific">Rhizobium altiplani</name>
    <dbReference type="NCBI Taxonomy" id="1864509"/>
    <lineage>
        <taxon>Bacteria</taxon>
        <taxon>Pseudomonadati</taxon>
        <taxon>Pseudomonadota</taxon>
        <taxon>Alphaproteobacteria</taxon>
        <taxon>Hyphomicrobiales</taxon>
        <taxon>Rhizobiaceae</taxon>
        <taxon>Rhizobium/Agrobacterium group</taxon>
        <taxon>Rhizobium</taxon>
    </lineage>
</organism>
<dbReference type="EMBL" id="LNCD01000120">
    <property type="protein sequence ID" value="KWV44902.1"/>
    <property type="molecule type" value="Genomic_DNA"/>
</dbReference>
<dbReference type="Proteomes" id="UP000068164">
    <property type="component" value="Unassembled WGS sequence"/>
</dbReference>
<dbReference type="OrthoDB" id="9803333at2"/>
<accession>A0A120FGU1</accession>
<reference evidence="2 3" key="1">
    <citation type="submission" date="2015-11" db="EMBL/GenBank/DDBJ databases">
        <title>Draft Genome Sequence of the Strain BR 10423 (Rhizobium sp.) isolated from nodules of Mimosa pudica.</title>
        <authorList>
            <person name="Barauna A.C."/>
            <person name="Zilli J.E."/>
            <person name="Simoes-Araujo J.L."/>
            <person name="Reis V.M."/>
            <person name="James E.K."/>
            <person name="Reis F.B.Jr."/>
            <person name="Rouws L.F."/>
            <person name="Passos S.R."/>
            <person name="Gois S.R."/>
        </authorList>
    </citation>
    <scope>NUCLEOTIDE SEQUENCE [LARGE SCALE GENOMIC DNA]</scope>
    <source>
        <strain evidence="2 3">BR10423</strain>
    </source>
</reference>
<protein>
    <submittedName>
        <fullName evidence="2">Short-chain dehydrogenase</fullName>
    </submittedName>
</protein>
<dbReference type="AlphaFoldDB" id="A0A120FGU1"/>
<dbReference type="PROSITE" id="PS00061">
    <property type="entry name" value="ADH_SHORT"/>
    <property type="match status" value="1"/>
</dbReference>
<dbReference type="InterPro" id="IPR020904">
    <property type="entry name" value="Sc_DH/Rdtase_CS"/>
</dbReference>
<dbReference type="PANTHER" id="PTHR43975:SF2">
    <property type="entry name" value="EG:BACR7A4.14 PROTEIN-RELATED"/>
    <property type="match status" value="1"/>
</dbReference>
<dbReference type="Pfam" id="PF13561">
    <property type="entry name" value="adh_short_C2"/>
    <property type="match status" value="1"/>
</dbReference>
<evidence type="ECO:0000313" key="2">
    <source>
        <dbReference type="EMBL" id="KWV44902.1"/>
    </source>
</evidence>
<dbReference type="PANTHER" id="PTHR43975">
    <property type="entry name" value="ZGC:101858"/>
    <property type="match status" value="1"/>
</dbReference>
<dbReference type="Gene3D" id="3.40.50.720">
    <property type="entry name" value="NAD(P)-binding Rossmann-like Domain"/>
    <property type="match status" value="1"/>
</dbReference>
<dbReference type="SUPFAM" id="SSF51735">
    <property type="entry name" value="NAD(P)-binding Rossmann-fold domains"/>
    <property type="match status" value="1"/>
</dbReference>
<dbReference type="FunFam" id="3.40.50.720:FF:000084">
    <property type="entry name" value="Short-chain dehydrogenase reductase"/>
    <property type="match status" value="1"/>
</dbReference>